<organism evidence="7 8">
    <name type="scientific">Ancylostoma ceylanicum</name>
    <dbReference type="NCBI Taxonomy" id="53326"/>
    <lineage>
        <taxon>Eukaryota</taxon>
        <taxon>Metazoa</taxon>
        <taxon>Ecdysozoa</taxon>
        <taxon>Nematoda</taxon>
        <taxon>Chromadorea</taxon>
        <taxon>Rhabditida</taxon>
        <taxon>Rhabditina</taxon>
        <taxon>Rhabditomorpha</taxon>
        <taxon>Strongyloidea</taxon>
        <taxon>Ancylostomatidae</taxon>
        <taxon>Ancylostomatinae</taxon>
        <taxon>Ancylostoma</taxon>
    </lineage>
</organism>
<feature type="transmembrane region" description="Helical" evidence="5">
    <location>
        <begin position="350"/>
        <end position="369"/>
    </location>
</feature>
<feature type="transmembrane region" description="Helical" evidence="5">
    <location>
        <begin position="289"/>
        <end position="310"/>
    </location>
</feature>
<dbReference type="PANTHER" id="PTHR24064">
    <property type="entry name" value="SOLUTE CARRIER FAMILY 22 MEMBER"/>
    <property type="match status" value="1"/>
</dbReference>
<comment type="caution">
    <text evidence="7">The sequence shown here is derived from an EMBL/GenBank/DDBJ whole genome shotgun (WGS) entry which is preliminary data.</text>
</comment>
<keyword evidence="2 5" id="KW-0812">Transmembrane</keyword>
<evidence type="ECO:0000256" key="2">
    <source>
        <dbReference type="ARBA" id="ARBA00022692"/>
    </source>
</evidence>
<feature type="transmembrane region" description="Helical" evidence="5">
    <location>
        <begin position="147"/>
        <end position="171"/>
    </location>
</feature>
<dbReference type="OrthoDB" id="5296287at2759"/>
<comment type="subcellular location">
    <subcellularLocation>
        <location evidence="1">Membrane</location>
        <topology evidence="1">Multi-pass membrane protein</topology>
    </subcellularLocation>
</comment>
<feature type="transmembrane region" description="Helical" evidence="5">
    <location>
        <begin position="210"/>
        <end position="229"/>
    </location>
</feature>
<keyword evidence="3 5" id="KW-1133">Transmembrane helix</keyword>
<dbReference type="GO" id="GO:0016020">
    <property type="term" value="C:membrane"/>
    <property type="evidence" value="ECO:0007669"/>
    <property type="project" value="UniProtKB-SubCell"/>
</dbReference>
<dbReference type="SUPFAM" id="SSF103473">
    <property type="entry name" value="MFS general substrate transporter"/>
    <property type="match status" value="1"/>
</dbReference>
<dbReference type="STRING" id="53326.A0A016TXC6"/>
<evidence type="ECO:0000256" key="3">
    <source>
        <dbReference type="ARBA" id="ARBA00022989"/>
    </source>
</evidence>
<sequence>MTTEQQLMVSSNSASGVPIDDKSFVRKPEDVLDKLGTRHKGLITAIVSCSFVWGFGALSIMSSAFTSIDCGNCTDTMLTVVSEFGLRGDRAYLAEWSTSFFMIGNMIGGCTLSHAADRFGRRPILLLCLTFQALSALLASFSKSVHIFSICRLLQGACYTGANLVAWVAAYEHTHTDFRSFTTFFFGATWVIGYSAVALMVYLSSTWRQLMIATALSTLVFTVWCWRFVPETLHFLVSKRNTARIHKWFVGIEYSPHHTDITNLLHRSNDSPSSQSGSFFHEVWKHKIFIAYCIIQLYLWTCDNFIYFGLSLYSTQLAGNRYANYLLMGLVELPAYILGPISLERFGRKVVVSGTHFLAAACFLLPVFSEGELTRIRTCNNANVEKQGNDAALVAFNRSGRVVRVIG</sequence>
<dbReference type="Gene3D" id="1.20.1250.20">
    <property type="entry name" value="MFS general substrate transporter like domains"/>
    <property type="match status" value="1"/>
</dbReference>
<dbReference type="GO" id="GO:0022857">
    <property type="term" value="F:transmembrane transporter activity"/>
    <property type="evidence" value="ECO:0007669"/>
    <property type="project" value="InterPro"/>
</dbReference>
<feature type="transmembrane region" description="Helical" evidence="5">
    <location>
        <begin position="124"/>
        <end position="141"/>
    </location>
</feature>
<evidence type="ECO:0000256" key="4">
    <source>
        <dbReference type="ARBA" id="ARBA00023136"/>
    </source>
</evidence>
<accession>A0A016TXC6</accession>
<evidence type="ECO:0000313" key="8">
    <source>
        <dbReference type="Proteomes" id="UP000024635"/>
    </source>
</evidence>
<proteinExistence type="predicted"/>
<keyword evidence="4 5" id="KW-0472">Membrane</keyword>
<protein>
    <recommendedName>
        <fullName evidence="6">Major facilitator superfamily (MFS) profile domain-containing protein</fullName>
    </recommendedName>
</protein>
<dbReference type="AlphaFoldDB" id="A0A016TXC6"/>
<evidence type="ECO:0000313" key="7">
    <source>
        <dbReference type="EMBL" id="EYC07426.1"/>
    </source>
</evidence>
<evidence type="ECO:0000256" key="1">
    <source>
        <dbReference type="ARBA" id="ARBA00004141"/>
    </source>
</evidence>
<evidence type="ECO:0000259" key="6">
    <source>
        <dbReference type="PROSITE" id="PS50850"/>
    </source>
</evidence>
<dbReference type="PROSITE" id="PS50850">
    <property type="entry name" value="MFS"/>
    <property type="match status" value="1"/>
</dbReference>
<feature type="domain" description="Major facilitator superfamily (MFS) profile" evidence="6">
    <location>
        <begin position="42"/>
        <end position="407"/>
    </location>
</feature>
<keyword evidence="8" id="KW-1185">Reference proteome</keyword>
<dbReference type="InterPro" id="IPR036259">
    <property type="entry name" value="MFS_trans_sf"/>
</dbReference>
<dbReference type="InterPro" id="IPR005828">
    <property type="entry name" value="MFS_sugar_transport-like"/>
</dbReference>
<feature type="transmembrane region" description="Helical" evidence="5">
    <location>
        <begin position="183"/>
        <end position="204"/>
    </location>
</feature>
<feature type="transmembrane region" description="Helical" evidence="5">
    <location>
        <begin position="322"/>
        <end position="343"/>
    </location>
</feature>
<dbReference type="Pfam" id="PF00083">
    <property type="entry name" value="Sugar_tr"/>
    <property type="match status" value="1"/>
</dbReference>
<feature type="transmembrane region" description="Helical" evidence="5">
    <location>
        <begin position="42"/>
        <end position="61"/>
    </location>
</feature>
<name>A0A016TXC6_9BILA</name>
<dbReference type="EMBL" id="JARK01001406">
    <property type="protein sequence ID" value="EYC07426.1"/>
    <property type="molecule type" value="Genomic_DNA"/>
</dbReference>
<evidence type="ECO:0000256" key="5">
    <source>
        <dbReference type="SAM" id="Phobius"/>
    </source>
</evidence>
<dbReference type="Proteomes" id="UP000024635">
    <property type="component" value="Unassembled WGS sequence"/>
</dbReference>
<dbReference type="InterPro" id="IPR020846">
    <property type="entry name" value="MFS_dom"/>
</dbReference>
<reference evidence="8" key="1">
    <citation type="journal article" date="2015" name="Nat. Genet.">
        <title>The genome and transcriptome of the zoonotic hookworm Ancylostoma ceylanicum identify infection-specific gene families.</title>
        <authorList>
            <person name="Schwarz E.M."/>
            <person name="Hu Y."/>
            <person name="Antoshechkin I."/>
            <person name="Miller M.M."/>
            <person name="Sternberg P.W."/>
            <person name="Aroian R.V."/>
        </authorList>
    </citation>
    <scope>NUCLEOTIDE SEQUENCE</scope>
    <source>
        <strain evidence="8">HY135</strain>
    </source>
</reference>
<gene>
    <name evidence="7" type="primary">Acey_s0070.g425</name>
    <name evidence="7" type="ORF">Y032_0070g425</name>
</gene>